<evidence type="ECO:0000313" key="2">
    <source>
        <dbReference type="Proteomes" id="UP000295388"/>
    </source>
</evidence>
<organism evidence="1 2">
    <name type="scientific">Kribbella caucasensis</name>
    <dbReference type="NCBI Taxonomy" id="2512215"/>
    <lineage>
        <taxon>Bacteria</taxon>
        <taxon>Bacillati</taxon>
        <taxon>Actinomycetota</taxon>
        <taxon>Actinomycetes</taxon>
        <taxon>Propionibacteriales</taxon>
        <taxon>Kribbellaceae</taxon>
        <taxon>Kribbella</taxon>
    </lineage>
</organism>
<protein>
    <submittedName>
        <fullName evidence="1">Uncharacterized protein</fullName>
    </submittedName>
</protein>
<accession>A0A4R6JEL9</accession>
<name>A0A4R6JEL9_9ACTN</name>
<dbReference type="AlphaFoldDB" id="A0A4R6JEL9"/>
<sequence length="187" mass="20921">MRTQLRSSDDDERAMADLADVSDWRRLWGPPGTGLEAIRALVMRVTEATGWRPWAPGNIDPNRYTWGLVTQRQTVMLVLPDAVLPDSPRSGWSAYGFGRADVPAVEDGLDDYWPGQLQLARKHWGEPVFVGPGDDLRIPEEWRGRRRHLAVWLRPGAEIHLYATQPDAEVPNSAAGFGYSVYASEVA</sequence>
<reference evidence="1 2" key="1">
    <citation type="submission" date="2019-03" db="EMBL/GenBank/DDBJ databases">
        <title>Genomic Encyclopedia of Type Strains, Phase III (KMG-III): the genomes of soil and plant-associated and newly described type strains.</title>
        <authorList>
            <person name="Whitman W."/>
        </authorList>
    </citation>
    <scope>NUCLEOTIDE SEQUENCE [LARGE SCALE GENOMIC DNA]</scope>
    <source>
        <strain evidence="1 2">VKM Ac-2527</strain>
    </source>
</reference>
<gene>
    <name evidence="1" type="ORF">EV643_12767</name>
</gene>
<comment type="caution">
    <text evidence="1">The sequence shown here is derived from an EMBL/GenBank/DDBJ whole genome shotgun (WGS) entry which is preliminary data.</text>
</comment>
<proteinExistence type="predicted"/>
<dbReference type="Proteomes" id="UP000295388">
    <property type="component" value="Unassembled WGS sequence"/>
</dbReference>
<keyword evidence="2" id="KW-1185">Reference proteome</keyword>
<evidence type="ECO:0000313" key="1">
    <source>
        <dbReference type="EMBL" id="TDO34373.1"/>
    </source>
</evidence>
<dbReference type="EMBL" id="SNWQ01000027">
    <property type="protein sequence ID" value="TDO34373.1"/>
    <property type="molecule type" value="Genomic_DNA"/>
</dbReference>
<dbReference type="RefSeq" id="WP_238166070.1">
    <property type="nucleotide sequence ID" value="NZ_SNWQ01000027.1"/>
</dbReference>